<evidence type="ECO:0000313" key="7">
    <source>
        <dbReference type="EMBL" id="KAG2178619.1"/>
    </source>
</evidence>
<sequence>MKDFEQGNIDAFDEDAKQLRSMGYKQEFKREFNAVSIFCFSFSIMGVLASVSSTINFPMLSGGPVAMVYGWILGSCMVMCVALCMAELVSAWPSSGGLYFFAAKLSQHHNNGKWTPIVTWMTGWFNIIGNMALVASIDYTLSTMVVAEISIATDFTYTPTFAQTYGIYAGILVLHGLMGSLPTRWLARVNKVYVYFNMASTLVVIVCLFVMAPQKNSAEWVFTHFDADTVGWPAGMAFLLGLIDVMWTLTGYDCAAHLSEECKNASTAAPRAIVQSVSSVAITGWVLILAIAFTVPSIDDALASATGMPMAQILYVNCGKSATLVLWLCVMLVQFFTGSATVVAASRVIFAFARDNALPFSKYWKKINQFTHTPINAVWALVSCSAALGCLGFINLSALNAVFNVASIGLYISYTIPIFCRITIGRKTFVPGSFSLGKWAVPIGTVACLWVTFISVIFLFPFELPVTPLTMNYAVVVIGFIVIGAGLWFAIDARKWFHGPVINVDDSSLSSEAASIDEKHEQHVDKVEEAN</sequence>
<dbReference type="Pfam" id="PF13520">
    <property type="entry name" value="AA_permease_2"/>
    <property type="match status" value="1"/>
</dbReference>
<dbReference type="PROSITE" id="PS00218">
    <property type="entry name" value="AMINO_ACID_PERMEASE_1"/>
    <property type="match status" value="1"/>
</dbReference>
<accession>A0A8H7PQI9</accession>
<keyword evidence="4 6" id="KW-1133">Transmembrane helix</keyword>
<dbReference type="PANTHER" id="PTHR45649:SF9">
    <property type="entry name" value="AMINO-ACID PERMEASE 2"/>
    <property type="match status" value="1"/>
</dbReference>
<feature type="transmembrane region" description="Helical" evidence="6">
    <location>
        <begin position="436"/>
        <end position="460"/>
    </location>
</feature>
<dbReference type="GO" id="GO:0016020">
    <property type="term" value="C:membrane"/>
    <property type="evidence" value="ECO:0007669"/>
    <property type="project" value="UniProtKB-SubCell"/>
</dbReference>
<gene>
    <name evidence="7" type="ORF">INT44_001772</name>
</gene>
<dbReference type="PANTHER" id="PTHR45649">
    <property type="entry name" value="AMINO-ACID PERMEASE BAT1"/>
    <property type="match status" value="1"/>
</dbReference>
<dbReference type="Gene3D" id="1.20.1740.10">
    <property type="entry name" value="Amino acid/polyamine transporter I"/>
    <property type="match status" value="1"/>
</dbReference>
<dbReference type="OrthoDB" id="10054429at2759"/>
<evidence type="ECO:0000313" key="8">
    <source>
        <dbReference type="Proteomes" id="UP000612746"/>
    </source>
</evidence>
<dbReference type="GO" id="GO:0006865">
    <property type="term" value="P:amino acid transport"/>
    <property type="evidence" value="ECO:0007669"/>
    <property type="project" value="InterPro"/>
</dbReference>
<feature type="transmembrane region" description="Helical" evidence="6">
    <location>
        <begin position="71"/>
        <end position="102"/>
    </location>
</feature>
<reference evidence="7" key="1">
    <citation type="submission" date="2020-12" db="EMBL/GenBank/DDBJ databases">
        <title>Metabolic potential, ecology and presence of endohyphal bacteria is reflected in genomic diversity of Mucoromycotina.</title>
        <authorList>
            <person name="Muszewska A."/>
            <person name="Okrasinska A."/>
            <person name="Steczkiewicz K."/>
            <person name="Drgas O."/>
            <person name="Orlowska M."/>
            <person name="Perlinska-Lenart U."/>
            <person name="Aleksandrzak-Piekarczyk T."/>
            <person name="Szatraj K."/>
            <person name="Zielenkiewicz U."/>
            <person name="Pilsyk S."/>
            <person name="Malc E."/>
            <person name="Mieczkowski P."/>
            <person name="Kruszewska J.S."/>
            <person name="Biernat P."/>
            <person name="Pawlowska J."/>
        </authorList>
    </citation>
    <scope>NUCLEOTIDE SEQUENCE</scope>
    <source>
        <strain evidence="7">WA0000051536</strain>
    </source>
</reference>
<evidence type="ECO:0000256" key="4">
    <source>
        <dbReference type="ARBA" id="ARBA00022989"/>
    </source>
</evidence>
<evidence type="ECO:0000256" key="6">
    <source>
        <dbReference type="SAM" id="Phobius"/>
    </source>
</evidence>
<feature type="transmembrane region" description="Helical" evidence="6">
    <location>
        <begin position="165"/>
        <end position="181"/>
    </location>
</feature>
<evidence type="ECO:0000256" key="2">
    <source>
        <dbReference type="ARBA" id="ARBA00022448"/>
    </source>
</evidence>
<dbReference type="InterPro" id="IPR002293">
    <property type="entry name" value="AA/rel_permease1"/>
</dbReference>
<feature type="transmembrane region" description="Helical" evidence="6">
    <location>
        <begin position="114"/>
        <end position="137"/>
    </location>
</feature>
<organism evidence="7 8">
    <name type="scientific">Umbelopsis vinacea</name>
    <dbReference type="NCBI Taxonomy" id="44442"/>
    <lineage>
        <taxon>Eukaryota</taxon>
        <taxon>Fungi</taxon>
        <taxon>Fungi incertae sedis</taxon>
        <taxon>Mucoromycota</taxon>
        <taxon>Mucoromycotina</taxon>
        <taxon>Umbelopsidomycetes</taxon>
        <taxon>Umbelopsidales</taxon>
        <taxon>Umbelopsidaceae</taxon>
        <taxon>Umbelopsis</taxon>
    </lineage>
</organism>
<feature type="transmembrane region" description="Helical" evidence="6">
    <location>
        <begin position="273"/>
        <end position="295"/>
    </location>
</feature>
<evidence type="ECO:0000256" key="5">
    <source>
        <dbReference type="ARBA" id="ARBA00023136"/>
    </source>
</evidence>
<name>A0A8H7PQI9_9FUNG</name>
<protein>
    <recommendedName>
        <fullName evidence="9">Amino acid transporter</fullName>
    </recommendedName>
</protein>
<evidence type="ECO:0000256" key="1">
    <source>
        <dbReference type="ARBA" id="ARBA00004141"/>
    </source>
</evidence>
<dbReference type="Proteomes" id="UP000612746">
    <property type="component" value="Unassembled WGS sequence"/>
</dbReference>
<feature type="transmembrane region" description="Helical" evidence="6">
    <location>
        <begin position="232"/>
        <end position="252"/>
    </location>
</feature>
<keyword evidence="8" id="KW-1185">Reference proteome</keyword>
<feature type="transmembrane region" description="Helical" evidence="6">
    <location>
        <begin position="402"/>
        <end position="424"/>
    </location>
</feature>
<feature type="transmembrane region" description="Helical" evidence="6">
    <location>
        <begin position="472"/>
        <end position="491"/>
    </location>
</feature>
<proteinExistence type="predicted"/>
<dbReference type="InterPro" id="IPR004840">
    <property type="entry name" value="Amino_acid_permease_CS"/>
</dbReference>
<dbReference type="FunFam" id="1.20.1740.10:FF:000046">
    <property type="entry name" value="Amino-acid permease, putative"/>
    <property type="match status" value="1"/>
</dbReference>
<evidence type="ECO:0008006" key="9">
    <source>
        <dbReference type="Google" id="ProtNLM"/>
    </source>
</evidence>
<comment type="subcellular location">
    <subcellularLocation>
        <location evidence="1">Membrane</location>
        <topology evidence="1">Multi-pass membrane protein</topology>
    </subcellularLocation>
</comment>
<keyword evidence="3 6" id="KW-0812">Transmembrane</keyword>
<feature type="transmembrane region" description="Helical" evidence="6">
    <location>
        <begin position="374"/>
        <end position="396"/>
    </location>
</feature>
<dbReference type="GO" id="GO:0015101">
    <property type="term" value="F:organic cation transmembrane transporter activity"/>
    <property type="evidence" value="ECO:0007669"/>
    <property type="project" value="UniProtKB-ARBA"/>
</dbReference>
<feature type="transmembrane region" description="Helical" evidence="6">
    <location>
        <begin position="324"/>
        <end position="353"/>
    </location>
</feature>
<dbReference type="EMBL" id="JAEPRA010000011">
    <property type="protein sequence ID" value="KAG2178619.1"/>
    <property type="molecule type" value="Genomic_DNA"/>
</dbReference>
<dbReference type="AlphaFoldDB" id="A0A8H7PQI9"/>
<feature type="transmembrane region" description="Helical" evidence="6">
    <location>
        <begin position="32"/>
        <end position="51"/>
    </location>
</feature>
<dbReference type="PIRSF" id="PIRSF006060">
    <property type="entry name" value="AA_transporter"/>
    <property type="match status" value="1"/>
</dbReference>
<feature type="transmembrane region" description="Helical" evidence="6">
    <location>
        <begin position="193"/>
        <end position="212"/>
    </location>
</feature>
<keyword evidence="2" id="KW-0813">Transport</keyword>
<comment type="caution">
    <text evidence="7">The sequence shown here is derived from an EMBL/GenBank/DDBJ whole genome shotgun (WGS) entry which is preliminary data.</text>
</comment>
<keyword evidence="5 6" id="KW-0472">Membrane</keyword>
<evidence type="ECO:0000256" key="3">
    <source>
        <dbReference type="ARBA" id="ARBA00022692"/>
    </source>
</evidence>